<sequence>MEKHMFEKLSFRKVFKFILALLLFSCSVSGYAEVLDNRVVKGVVKDELGEPLPAVTVVVKGTTNGVTTDLDGEYTLSNVPAGSTLVFSFLGMQTQEIVVRNQKRIDVEMKEDAVSIDEVVVVAFGTQKKESMVSSIQTVKPAALKVPSSNLTTALAGRMSGLIAYQRSGEPGQDNADFFIRGVTTFGYKKDPLILIDGIETTSTELARLQPDDIAAFSILKDATATALYGARGANGVIQVQTKEGKEGPAKVSLRVENSFSSNTSNIELADPITYMQMANEAVTTRNPLAPLAYSREKIANTIAGKNPYLYPANDWRKLMTNPLVANQRANLSVSGGGKVARYYIAATFSKDNGNLKNDKYAGYKNNIDLSTYQLRSNVNINLTKTTEAIVRLAGTFDDYTGPLDGGDTMYKKIMVSNPVLFPAYYPASDLPSAKHVLYGNALYNNNVEYTNPYAELTRGYKDYSKSTMDAQFELKQDLSFITKGLNVRGLFNTSRYAYFEVGRASSPYFYNVSSYDKGGSYSIMQLNEDSNPTEYLESTGSWTDVQSTVYMEAAMSYNRSFGNHDVSGLLVYQRREKRVSNIKDDSQKDNLQKSLPYRNQGLSGRFTYAFNNRYMAEFNFGYNGSERFYRSERYGFFPAIGIGYDISNEKFWEPLKKVLPKFKLKYTYGLVGNDAIGDEDDRFFYLSEVDANDSGKSYGFGTDFNYTKNGVTVRRYDNRDITWEKAYKSNYGLELSLFDGLNVQVDYFTEHRTNILMDRESIPSTMGLSAKVRANVGEAKARGLDLSVDYNKVFRKGMWLQLHGNFTYAHSEFLKYEEPEYNEKYKLHVGQSLKQEYGYIAERLFIDEADVANSPKQTFGEYGAGDIKYRDVNGDGQITELDQVPIGFPTVPEIIYGFGFSFGSARFDVSAFFQGSARSTFWLDAKNTSPFVHVYEDTNWDNVSMWKDIPLLKAYADNHWTETNRNIYALWPRLSSTRMENNIQKSTWFMRNGAFLRMKTLEVGYTFPETLTKKAYINSARIYCSGNNLFVLSGFHMWDIEMGGNGLGYPIQRVINLGIQLTF</sequence>
<dbReference type="NCBIfam" id="TIGR04056">
    <property type="entry name" value="OMP_RagA_SusC"/>
    <property type="match status" value="1"/>
</dbReference>
<feature type="signal peptide" evidence="1">
    <location>
        <begin position="1"/>
        <end position="32"/>
    </location>
</feature>
<dbReference type="SUPFAM" id="SSF56935">
    <property type="entry name" value="Porins"/>
    <property type="match status" value="1"/>
</dbReference>
<dbReference type="RefSeq" id="WP_122202072.1">
    <property type="nucleotide sequence ID" value="NZ_CABJFV010000019.1"/>
</dbReference>
<feature type="chain" id="PRO_5019418023" evidence="1">
    <location>
        <begin position="33"/>
        <end position="1064"/>
    </location>
</feature>
<organism evidence="3 4">
    <name type="scientific">Bacteroides nordii</name>
    <dbReference type="NCBI Taxonomy" id="291645"/>
    <lineage>
        <taxon>Bacteria</taxon>
        <taxon>Pseudomonadati</taxon>
        <taxon>Bacteroidota</taxon>
        <taxon>Bacteroidia</taxon>
        <taxon>Bacteroidales</taxon>
        <taxon>Bacteroidaceae</taxon>
        <taxon>Bacteroides</taxon>
    </lineage>
</organism>
<dbReference type="InterPro" id="IPR023997">
    <property type="entry name" value="TonB-dep_OMP_SusC/RagA_CS"/>
</dbReference>
<dbReference type="FunFam" id="2.60.40.1120:FF:000003">
    <property type="entry name" value="Outer membrane protein Omp121"/>
    <property type="match status" value="1"/>
</dbReference>
<evidence type="ECO:0000259" key="2">
    <source>
        <dbReference type="Pfam" id="PF07715"/>
    </source>
</evidence>
<keyword evidence="3" id="KW-0675">Receptor</keyword>
<evidence type="ECO:0000256" key="1">
    <source>
        <dbReference type="SAM" id="SignalP"/>
    </source>
</evidence>
<dbReference type="InterPro" id="IPR037066">
    <property type="entry name" value="Plug_dom_sf"/>
</dbReference>
<dbReference type="Gene3D" id="2.60.40.1120">
    <property type="entry name" value="Carboxypeptidase-like, regulatory domain"/>
    <property type="match status" value="1"/>
</dbReference>
<feature type="domain" description="TonB-dependent receptor plug" evidence="2">
    <location>
        <begin position="129"/>
        <end position="237"/>
    </location>
</feature>
<dbReference type="Pfam" id="PF13715">
    <property type="entry name" value="CarbopepD_reg_2"/>
    <property type="match status" value="1"/>
</dbReference>
<evidence type="ECO:0000313" key="4">
    <source>
        <dbReference type="Proteomes" id="UP000284379"/>
    </source>
</evidence>
<dbReference type="NCBIfam" id="TIGR04057">
    <property type="entry name" value="SusC_RagA_signa"/>
    <property type="match status" value="1"/>
</dbReference>
<reference evidence="3 4" key="1">
    <citation type="submission" date="2018-08" db="EMBL/GenBank/DDBJ databases">
        <title>A genome reference for cultivated species of the human gut microbiota.</title>
        <authorList>
            <person name="Zou Y."/>
            <person name="Xue W."/>
            <person name="Luo G."/>
        </authorList>
    </citation>
    <scope>NUCLEOTIDE SEQUENCE [LARGE SCALE GENOMIC DNA]</scope>
    <source>
        <strain evidence="3 4">AM40-30BH</strain>
    </source>
</reference>
<dbReference type="EMBL" id="QSGO01000019">
    <property type="protein sequence ID" value="RHB32350.1"/>
    <property type="molecule type" value="Genomic_DNA"/>
</dbReference>
<dbReference type="Proteomes" id="UP000284379">
    <property type="component" value="Unassembled WGS sequence"/>
</dbReference>
<dbReference type="InterPro" id="IPR023996">
    <property type="entry name" value="TonB-dep_OMP_SusC/RagA"/>
</dbReference>
<comment type="caution">
    <text evidence="3">The sequence shown here is derived from an EMBL/GenBank/DDBJ whole genome shotgun (WGS) entry which is preliminary data.</text>
</comment>
<keyword evidence="1" id="KW-0732">Signal</keyword>
<accession>A0A413VFK9</accession>
<dbReference type="Pfam" id="PF07715">
    <property type="entry name" value="Plug"/>
    <property type="match status" value="1"/>
</dbReference>
<dbReference type="FunFam" id="2.170.130.10:FF:000003">
    <property type="entry name" value="SusC/RagA family TonB-linked outer membrane protein"/>
    <property type="match status" value="1"/>
</dbReference>
<dbReference type="AlphaFoldDB" id="A0A413VFK9"/>
<name>A0A413VFK9_9BACE</name>
<evidence type="ECO:0000313" key="3">
    <source>
        <dbReference type="EMBL" id="RHB32350.1"/>
    </source>
</evidence>
<dbReference type="Gene3D" id="2.170.130.10">
    <property type="entry name" value="TonB-dependent receptor, plug domain"/>
    <property type="match status" value="1"/>
</dbReference>
<dbReference type="InterPro" id="IPR012910">
    <property type="entry name" value="Plug_dom"/>
</dbReference>
<protein>
    <submittedName>
        <fullName evidence="3">TonB-dependent receptor</fullName>
    </submittedName>
</protein>
<proteinExistence type="predicted"/>
<dbReference type="SUPFAM" id="SSF49464">
    <property type="entry name" value="Carboxypeptidase regulatory domain-like"/>
    <property type="match status" value="1"/>
</dbReference>
<gene>
    <name evidence="3" type="ORF">DW888_17175</name>
</gene>
<dbReference type="InterPro" id="IPR008969">
    <property type="entry name" value="CarboxyPept-like_regulatory"/>
</dbReference>